<feature type="transmembrane region" description="Helical" evidence="5">
    <location>
        <begin position="162"/>
        <end position="180"/>
    </location>
</feature>
<evidence type="ECO:0000313" key="7">
    <source>
        <dbReference type="Proteomes" id="UP000783390"/>
    </source>
</evidence>
<keyword evidence="1" id="KW-1003">Cell membrane</keyword>
<comment type="caution">
    <text evidence="6">The sequence shown here is derived from an EMBL/GenBank/DDBJ whole genome shotgun (WGS) entry which is preliminary data.</text>
</comment>
<gene>
    <name evidence="6" type="ORF">J2Z53_001035</name>
</gene>
<evidence type="ECO:0000256" key="4">
    <source>
        <dbReference type="ARBA" id="ARBA00023136"/>
    </source>
</evidence>
<dbReference type="Pfam" id="PF02659">
    <property type="entry name" value="Mntp"/>
    <property type="match status" value="1"/>
</dbReference>
<dbReference type="RefSeq" id="WP_209796149.1">
    <property type="nucleotide sequence ID" value="NZ_JAGGJZ010000002.1"/>
</dbReference>
<dbReference type="PANTHER" id="PTHR35529:SF1">
    <property type="entry name" value="MANGANESE EFFLUX PUMP MNTP-RELATED"/>
    <property type="match status" value="1"/>
</dbReference>
<accession>A0ABS4EZN1</accession>
<evidence type="ECO:0000256" key="3">
    <source>
        <dbReference type="ARBA" id="ARBA00022989"/>
    </source>
</evidence>
<feature type="transmembrane region" description="Helical" evidence="5">
    <location>
        <begin position="39"/>
        <end position="64"/>
    </location>
</feature>
<feature type="transmembrane region" description="Helical" evidence="5">
    <location>
        <begin position="100"/>
        <end position="123"/>
    </location>
</feature>
<dbReference type="PANTHER" id="PTHR35529">
    <property type="entry name" value="MANGANESE EFFLUX PUMP MNTP-RELATED"/>
    <property type="match status" value="1"/>
</dbReference>
<proteinExistence type="predicted"/>
<evidence type="ECO:0000256" key="2">
    <source>
        <dbReference type="ARBA" id="ARBA00022692"/>
    </source>
</evidence>
<feature type="transmembrane region" description="Helical" evidence="5">
    <location>
        <begin position="6"/>
        <end position="27"/>
    </location>
</feature>
<feature type="transmembrane region" description="Helical" evidence="5">
    <location>
        <begin position="70"/>
        <end position="88"/>
    </location>
</feature>
<keyword evidence="7" id="KW-1185">Reference proteome</keyword>
<name>A0ABS4EZN1_9CLOT</name>
<keyword evidence="3 5" id="KW-1133">Transmembrane helix</keyword>
<sequence length="181" mass="19991">MSVILIILIGVALSMDALGVTFSIGVLPNVNNKSKYIYIFSFGFFQFALMFLGGFIGNLFNMLISIPESLGGMVIGVIGIIMIIDAINKKENSILLKKSMNIFLGISVSIDALVIGFTLMSNINLLCLFVNSILVGLITFMICYIGIIVCDYIKKIYFVEKYANFFGGIILIIMSLKMIFF</sequence>
<keyword evidence="4 5" id="KW-0472">Membrane</keyword>
<feature type="transmembrane region" description="Helical" evidence="5">
    <location>
        <begin position="129"/>
        <end position="150"/>
    </location>
</feature>
<dbReference type="Proteomes" id="UP000783390">
    <property type="component" value="Unassembled WGS sequence"/>
</dbReference>
<dbReference type="InterPro" id="IPR003810">
    <property type="entry name" value="Mntp/YtaF"/>
</dbReference>
<organism evidence="6 7">
    <name type="scientific">Clostridium moniliforme</name>
    <dbReference type="NCBI Taxonomy" id="39489"/>
    <lineage>
        <taxon>Bacteria</taxon>
        <taxon>Bacillati</taxon>
        <taxon>Bacillota</taxon>
        <taxon>Clostridia</taxon>
        <taxon>Eubacteriales</taxon>
        <taxon>Clostridiaceae</taxon>
        <taxon>Clostridium</taxon>
    </lineage>
</organism>
<keyword evidence="2 5" id="KW-0812">Transmembrane</keyword>
<evidence type="ECO:0000256" key="1">
    <source>
        <dbReference type="ARBA" id="ARBA00022475"/>
    </source>
</evidence>
<protein>
    <submittedName>
        <fullName evidence="6">Mn2+ efflux pump MntP</fullName>
    </submittedName>
</protein>
<reference evidence="6 7" key="1">
    <citation type="submission" date="2021-03" db="EMBL/GenBank/DDBJ databases">
        <title>Genomic Encyclopedia of Type Strains, Phase IV (KMG-IV): sequencing the most valuable type-strain genomes for metagenomic binning, comparative biology and taxonomic classification.</title>
        <authorList>
            <person name="Goeker M."/>
        </authorList>
    </citation>
    <scope>NUCLEOTIDE SEQUENCE [LARGE SCALE GENOMIC DNA]</scope>
    <source>
        <strain evidence="6 7">DSM 3984</strain>
    </source>
</reference>
<evidence type="ECO:0000256" key="5">
    <source>
        <dbReference type="SAM" id="Phobius"/>
    </source>
</evidence>
<dbReference type="EMBL" id="JAGGJZ010000002">
    <property type="protein sequence ID" value="MBP1889454.1"/>
    <property type="molecule type" value="Genomic_DNA"/>
</dbReference>
<evidence type="ECO:0000313" key="6">
    <source>
        <dbReference type="EMBL" id="MBP1889454.1"/>
    </source>
</evidence>